<dbReference type="EMBL" id="CALTRL010000156">
    <property type="protein sequence ID" value="CAH7666800.1"/>
    <property type="molecule type" value="Genomic_DNA"/>
</dbReference>
<accession>A0AAV0AF93</accession>
<organism evidence="2 3">
    <name type="scientific">Phakopsora pachyrhizi</name>
    <name type="common">Asian soybean rust disease fungus</name>
    <dbReference type="NCBI Taxonomy" id="170000"/>
    <lineage>
        <taxon>Eukaryota</taxon>
        <taxon>Fungi</taxon>
        <taxon>Dikarya</taxon>
        <taxon>Basidiomycota</taxon>
        <taxon>Pucciniomycotina</taxon>
        <taxon>Pucciniomycetes</taxon>
        <taxon>Pucciniales</taxon>
        <taxon>Phakopsoraceae</taxon>
        <taxon>Phakopsora</taxon>
    </lineage>
</organism>
<dbReference type="AlphaFoldDB" id="A0AAV0AF93"/>
<comment type="caution">
    <text evidence="2">The sequence shown here is derived from an EMBL/GenBank/DDBJ whole genome shotgun (WGS) entry which is preliminary data.</text>
</comment>
<protein>
    <submittedName>
        <fullName evidence="2">Uncharacterized protein</fullName>
    </submittedName>
</protein>
<gene>
    <name evidence="2" type="ORF">PPACK8108_LOCUS1152</name>
</gene>
<evidence type="ECO:0000313" key="2">
    <source>
        <dbReference type="EMBL" id="CAH7666800.1"/>
    </source>
</evidence>
<dbReference type="Proteomes" id="UP001153365">
    <property type="component" value="Unassembled WGS sequence"/>
</dbReference>
<reference evidence="2" key="1">
    <citation type="submission" date="2022-06" db="EMBL/GenBank/DDBJ databases">
        <authorList>
            <consortium name="SYNGENTA / RWTH Aachen University"/>
        </authorList>
    </citation>
    <scope>NUCLEOTIDE SEQUENCE</scope>
</reference>
<name>A0AAV0AF93_PHAPC</name>
<evidence type="ECO:0000256" key="1">
    <source>
        <dbReference type="SAM" id="MobiDB-lite"/>
    </source>
</evidence>
<feature type="compositionally biased region" description="Polar residues" evidence="1">
    <location>
        <begin position="47"/>
        <end position="57"/>
    </location>
</feature>
<feature type="region of interest" description="Disordered" evidence="1">
    <location>
        <begin position="45"/>
        <end position="84"/>
    </location>
</feature>
<evidence type="ECO:0000313" key="3">
    <source>
        <dbReference type="Proteomes" id="UP001153365"/>
    </source>
</evidence>
<feature type="compositionally biased region" description="Basic and acidic residues" evidence="1">
    <location>
        <begin position="65"/>
        <end position="74"/>
    </location>
</feature>
<sequence>MENRKGMIHRRNGFEAEQEVIISEKLSIGDDKLIDLTKKNGLVTRWVTPNPQKNKSQTEGESEEEREKGKRSYDQDEIESGNKISNMFKRPFKIHGRKNSWILRRLIDQDSRQGERSLELLERSEEVEGRNKLKTWKLVKDLTRTVFINNMIYPLMNGILMGVGEILVKEFVFSRKKL</sequence>
<keyword evidence="3" id="KW-1185">Reference proteome</keyword>
<proteinExistence type="predicted"/>